<evidence type="ECO:0000313" key="2">
    <source>
        <dbReference type="EMBL" id="CAI4029949.1"/>
    </source>
</evidence>
<dbReference type="EMBL" id="OX365700">
    <property type="protein sequence ID" value="CAI4029949.1"/>
    <property type="molecule type" value="Genomic_DNA"/>
</dbReference>
<feature type="compositionally biased region" description="Basic and acidic residues" evidence="1">
    <location>
        <begin position="1"/>
        <end position="14"/>
    </location>
</feature>
<keyword evidence="3" id="KW-1185">Reference proteome</keyword>
<dbReference type="Proteomes" id="UP001179121">
    <property type="component" value="Chromosome"/>
</dbReference>
<accession>A0AA86MVU8</accession>
<reference evidence="2" key="1">
    <citation type="submission" date="2022-10" db="EMBL/GenBank/DDBJ databases">
        <authorList>
            <person name="Koch H."/>
        </authorList>
    </citation>
    <scope>NUCLEOTIDE SEQUENCE</scope>
    <source>
        <strain evidence="2">DNF</strain>
    </source>
</reference>
<evidence type="ECO:0000313" key="3">
    <source>
        <dbReference type="Proteomes" id="UP001179121"/>
    </source>
</evidence>
<proteinExistence type="predicted"/>
<name>A0AA86MVU8_9BACT</name>
<dbReference type="AlphaFoldDB" id="A0AA86MVU8"/>
<sequence length="79" mass="8824">MSDSKIVGKAEEQVPVRPRTIRFGLSDRGNRPERQGSYNGAIAKARLAGSAMISSRTVRAVRNRSGRLDDLNREKARER</sequence>
<organism evidence="2 3">
    <name type="scientific">Nitrospira tepida</name>
    <dbReference type="NCBI Taxonomy" id="2973512"/>
    <lineage>
        <taxon>Bacteria</taxon>
        <taxon>Pseudomonadati</taxon>
        <taxon>Nitrospirota</taxon>
        <taxon>Nitrospiria</taxon>
        <taxon>Nitrospirales</taxon>
        <taxon>Nitrospiraceae</taxon>
        <taxon>Nitrospira</taxon>
    </lineage>
</organism>
<feature type="region of interest" description="Disordered" evidence="1">
    <location>
        <begin position="1"/>
        <end position="38"/>
    </location>
</feature>
<gene>
    <name evidence="2" type="ORF">DNFV4_00369</name>
</gene>
<protein>
    <submittedName>
        <fullName evidence="2">Uncharacterized protein</fullName>
    </submittedName>
</protein>
<dbReference type="RefSeq" id="WP_289266962.1">
    <property type="nucleotide sequence ID" value="NZ_OX365700.1"/>
</dbReference>
<evidence type="ECO:0000256" key="1">
    <source>
        <dbReference type="SAM" id="MobiDB-lite"/>
    </source>
</evidence>
<dbReference type="KEGG" id="nti:DNFV4_00369"/>